<dbReference type="Proteomes" id="UP001596388">
    <property type="component" value="Unassembled WGS sequence"/>
</dbReference>
<dbReference type="InterPro" id="IPR018720">
    <property type="entry name" value="DUF2249"/>
</dbReference>
<feature type="region of interest" description="Disordered" evidence="1">
    <location>
        <begin position="37"/>
        <end position="58"/>
    </location>
</feature>
<keyword evidence="4" id="KW-1185">Reference proteome</keyword>
<feature type="region of interest" description="Disordered" evidence="1">
    <location>
        <begin position="1"/>
        <end position="22"/>
    </location>
</feature>
<accession>A0ABD5X5S9</accession>
<dbReference type="EMBL" id="JBHTAG010000004">
    <property type="protein sequence ID" value="MFC7098922.1"/>
    <property type="molecule type" value="Genomic_DNA"/>
</dbReference>
<proteinExistence type="predicted"/>
<name>A0ABD5X5S9_9EURY</name>
<dbReference type="GeneID" id="79271692"/>
<gene>
    <name evidence="3" type="ORF">ACFQKD_16575</name>
</gene>
<reference evidence="3 4" key="1">
    <citation type="journal article" date="2019" name="Int. J. Syst. Evol. Microbiol.">
        <title>The Global Catalogue of Microorganisms (GCM) 10K type strain sequencing project: providing services to taxonomists for standard genome sequencing and annotation.</title>
        <authorList>
            <consortium name="The Broad Institute Genomics Platform"/>
            <consortium name="The Broad Institute Genome Sequencing Center for Infectious Disease"/>
            <person name="Wu L."/>
            <person name="Ma J."/>
        </authorList>
    </citation>
    <scope>NUCLEOTIDE SEQUENCE [LARGE SCALE GENOMIC DNA]</scope>
    <source>
        <strain evidence="3 4">DT55</strain>
    </source>
</reference>
<dbReference type="RefSeq" id="WP_276239519.1">
    <property type="nucleotide sequence ID" value="NZ_CP119990.1"/>
</dbReference>
<evidence type="ECO:0000313" key="3">
    <source>
        <dbReference type="EMBL" id="MFC7098922.1"/>
    </source>
</evidence>
<dbReference type="SUPFAM" id="SSF64307">
    <property type="entry name" value="SirA-like"/>
    <property type="match status" value="1"/>
</dbReference>
<feature type="domain" description="DUF2249" evidence="2">
    <location>
        <begin position="49"/>
        <end position="107"/>
    </location>
</feature>
<dbReference type="AlphaFoldDB" id="A0ABD5X5S9"/>
<protein>
    <submittedName>
        <fullName evidence="3">DUF2249 domain-containing protein</fullName>
    </submittedName>
</protein>
<dbReference type="InterPro" id="IPR036868">
    <property type="entry name" value="TusA-like_sf"/>
</dbReference>
<evidence type="ECO:0000256" key="1">
    <source>
        <dbReference type="SAM" id="MobiDB-lite"/>
    </source>
</evidence>
<evidence type="ECO:0000259" key="2">
    <source>
        <dbReference type="Pfam" id="PF10006"/>
    </source>
</evidence>
<evidence type="ECO:0000313" key="4">
    <source>
        <dbReference type="Proteomes" id="UP001596388"/>
    </source>
</evidence>
<organism evidence="3 4">
    <name type="scientific">Halobaculum marinum</name>
    <dbReference type="NCBI Taxonomy" id="3031996"/>
    <lineage>
        <taxon>Archaea</taxon>
        <taxon>Methanobacteriati</taxon>
        <taxon>Methanobacteriota</taxon>
        <taxon>Stenosarchaea group</taxon>
        <taxon>Halobacteria</taxon>
        <taxon>Halobacteriales</taxon>
        <taxon>Haloferacaceae</taxon>
        <taxon>Halobaculum</taxon>
    </lineage>
</organism>
<sequence length="114" mass="12159">MNGDGSESGTGDAPGPWGVAPTAVTTVDDLSSDLREDLGVPEGRAATGIDVRSAPPPEPLTDTVAALTETDDTTVLFQRNDRVPVHLFDRLDERGYEHASVERDGEALTAVWRE</sequence>
<dbReference type="Pfam" id="PF10006">
    <property type="entry name" value="DUF2249"/>
    <property type="match status" value="1"/>
</dbReference>
<comment type="caution">
    <text evidence="3">The sequence shown here is derived from an EMBL/GenBank/DDBJ whole genome shotgun (WGS) entry which is preliminary data.</text>
</comment>